<keyword evidence="2" id="KW-1185">Reference proteome</keyword>
<evidence type="ECO:0000313" key="2">
    <source>
        <dbReference type="Proteomes" id="UP000606974"/>
    </source>
</evidence>
<evidence type="ECO:0000313" key="1">
    <source>
        <dbReference type="EMBL" id="KAF7509577.1"/>
    </source>
</evidence>
<gene>
    <name evidence="1" type="ORF">GJ744_007615</name>
</gene>
<organism evidence="1 2">
    <name type="scientific">Endocarpon pusillum</name>
    <dbReference type="NCBI Taxonomy" id="364733"/>
    <lineage>
        <taxon>Eukaryota</taxon>
        <taxon>Fungi</taxon>
        <taxon>Dikarya</taxon>
        <taxon>Ascomycota</taxon>
        <taxon>Pezizomycotina</taxon>
        <taxon>Eurotiomycetes</taxon>
        <taxon>Chaetothyriomycetidae</taxon>
        <taxon>Verrucariales</taxon>
        <taxon>Verrucariaceae</taxon>
        <taxon>Endocarpon</taxon>
    </lineage>
</organism>
<accession>A0A8H7E500</accession>
<dbReference type="Proteomes" id="UP000606974">
    <property type="component" value="Unassembled WGS sequence"/>
</dbReference>
<evidence type="ECO:0008006" key="3">
    <source>
        <dbReference type="Google" id="ProtNLM"/>
    </source>
</evidence>
<dbReference type="AlphaFoldDB" id="A0A8H7E500"/>
<dbReference type="Pfam" id="PF26639">
    <property type="entry name" value="Het-6_barrel"/>
    <property type="match status" value="1"/>
</dbReference>
<dbReference type="EMBL" id="JAACFV010000039">
    <property type="protein sequence ID" value="KAF7509577.1"/>
    <property type="molecule type" value="Genomic_DNA"/>
</dbReference>
<name>A0A8H7E500_9EURO</name>
<comment type="caution">
    <text evidence="1">The sequence shown here is derived from an EMBL/GenBank/DDBJ whole genome shotgun (WGS) entry which is preliminary data.</text>
</comment>
<reference evidence="1" key="1">
    <citation type="submission" date="2020-02" db="EMBL/GenBank/DDBJ databases">
        <authorList>
            <person name="Palmer J.M."/>
        </authorList>
    </citation>
    <scope>NUCLEOTIDE SEQUENCE</scope>
    <source>
        <strain evidence="1">EPUS1.4</strain>
        <tissue evidence="1">Thallus</tissue>
    </source>
</reference>
<dbReference type="PANTHER" id="PTHR24148:SF64">
    <property type="entry name" value="HETEROKARYON INCOMPATIBILITY DOMAIN-CONTAINING PROTEIN"/>
    <property type="match status" value="1"/>
</dbReference>
<dbReference type="OrthoDB" id="2157530at2759"/>
<protein>
    <recommendedName>
        <fullName evidence="3">Heterokaryon incompatibility domain-containing protein</fullName>
    </recommendedName>
</protein>
<dbReference type="PANTHER" id="PTHR24148">
    <property type="entry name" value="ANKYRIN REPEAT DOMAIN-CONTAINING PROTEIN 39 HOMOLOG-RELATED"/>
    <property type="match status" value="1"/>
</dbReference>
<dbReference type="InterPro" id="IPR052895">
    <property type="entry name" value="HetReg/Transcr_Mod"/>
</dbReference>
<proteinExistence type="predicted"/>
<sequence length="442" mass="49068">MRKAAPMGKTVTIGEISDFISGRTRPSLPKLPLEAKSGVLHEQSNTGAIFMMILQQTRSFCAKDARDKVFGLLGVIKRAARVRNLSECPISADYSKSVAQVYEEATTYILKNTSNLLPLSMVSDPSRILVKDLPSWAIDFSANFCLSLGEFNAVLGNQPDSNAAKDPPKLLEYPIIRGRAMYVLAHILDKVADTGEAPTEVINTSLEPYVKFTMNCPKIYRTGQHRVEVLWRTLIWDYAHTGSLHPASDACGVSFRYWLAITICNAIRREVCKGRLRSNCSFEMRNLEELAVGDPTGNIPRLHEIEEICEDNGVFEDGLDPERNTEQVSFRIRDRGGLTFRIDDRGGLKLDSQLGEFGLATGLCFSADPRMYRTHKGYIGSGPFSTCKGDVVIIAAGGKIPFMLRPVGSPEDLKFQLLGDTYVHGIMHGEALRSSDVERKWL</sequence>